<sequence length="44" mass="5445">MQGTREEQHFKSFFKQKNGKQLRPSERLRADRYLLTVVWHQKEL</sequence>
<protein>
    <submittedName>
        <fullName evidence="1">Uncharacterized protein</fullName>
    </submittedName>
</protein>
<evidence type="ECO:0000313" key="1">
    <source>
        <dbReference type="EMBL" id="GAD16053.1"/>
    </source>
</evidence>
<proteinExistence type="predicted"/>
<accession>S4NPT1</accession>
<keyword evidence="2" id="KW-1185">Reference proteome</keyword>
<dbReference type="AlphaFoldDB" id="S4NPT1"/>
<comment type="caution">
    <text evidence="1">The sequence shown here is derived from an EMBL/GenBank/DDBJ whole genome shotgun (WGS) entry which is preliminary data.</text>
</comment>
<name>S4NPT1_9LACO</name>
<evidence type="ECO:0000313" key="2">
    <source>
        <dbReference type="Proteomes" id="UP000016361"/>
    </source>
</evidence>
<dbReference type="EMBL" id="BASH01000001">
    <property type="protein sequence ID" value="GAD16053.1"/>
    <property type="molecule type" value="Genomic_DNA"/>
</dbReference>
<reference evidence="2" key="1">
    <citation type="journal article" date="2013" name="Genome Announc.">
        <title>Draft Genome Sequence of D-Branched-Chain Amino Acid Producer Lactobacillus otakiensis JCM 15040T, Isolated from a Traditional Japanese Pickle.</title>
        <authorList>
            <person name="Doi K."/>
            <person name="Mori K."/>
            <person name="Mutaguchi Y."/>
            <person name="Tashiro K."/>
            <person name="Fujino Y."/>
            <person name="Ohmori T."/>
            <person name="Kuhara S."/>
            <person name="Ohshima T."/>
        </authorList>
    </citation>
    <scope>NUCLEOTIDE SEQUENCE [LARGE SCALE GENOMIC DNA]</scope>
    <source>
        <strain evidence="2">JCM 15040</strain>
    </source>
</reference>
<organism evidence="1 2">
    <name type="scientific">Lentilactobacillus otakiensis DSM 19908 = JCM 15040</name>
    <dbReference type="NCBI Taxonomy" id="1423780"/>
    <lineage>
        <taxon>Bacteria</taxon>
        <taxon>Bacillati</taxon>
        <taxon>Bacillota</taxon>
        <taxon>Bacilli</taxon>
        <taxon>Lactobacillales</taxon>
        <taxon>Lactobacillaceae</taxon>
        <taxon>Lentilactobacillus</taxon>
    </lineage>
</organism>
<dbReference type="Proteomes" id="UP000016361">
    <property type="component" value="Unassembled WGS sequence"/>
</dbReference>
<gene>
    <name evidence="1" type="ORF">LOT_0591</name>
</gene>